<protein>
    <submittedName>
        <fullName evidence="4 5">Na(+)/H(+) exchange regulatory cofactor NHE-RF3-like</fullName>
    </submittedName>
</protein>
<evidence type="ECO:0000313" key="3">
    <source>
        <dbReference type="Proteomes" id="UP000515154"/>
    </source>
</evidence>
<dbReference type="Pfam" id="PF00595">
    <property type="entry name" value="PDZ"/>
    <property type="match status" value="2"/>
</dbReference>
<dbReference type="GO" id="GO:0072659">
    <property type="term" value="P:protein localization to plasma membrane"/>
    <property type="evidence" value="ECO:0007669"/>
    <property type="project" value="TreeGrafter"/>
</dbReference>
<proteinExistence type="predicted"/>
<accession>A0A6P7TU78</accession>
<gene>
    <name evidence="5" type="primary">LOC115229663</name>
    <name evidence="4" type="synonym">LOC115229662</name>
</gene>
<reference evidence="4 5" key="1">
    <citation type="submission" date="2025-08" db="UniProtKB">
        <authorList>
            <consortium name="RefSeq"/>
        </authorList>
    </citation>
    <scope>IDENTIFICATION</scope>
</reference>
<evidence type="ECO:0000313" key="5">
    <source>
        <dbReference type="RefSeq" id="XP_029655844.1"/>
    </source>
</evidence>
<keyword evidence="3" id="KW-1185">Reference proteome</keyword>
<dbReference type="PANTHER" id="PTHR14191:SF3">
    <property type="entry name" value="NA(+)_H(+) EXCHANGE REGULATORY COFACTOR-LIKE PROTEIN NRFL-1"/>
    <property type="match status" value="1"/>
</dbReference>
<evidence type="ECO:0000256" key="1">
    <source>
        <dbReference type="ARBA" id="ARBA00022737"/>
    </source>
</evidence>
<name>A0A6P7TU78_9MOLL</name>
<sequence length="264" mass="29361">MTEILLNLDACKEGFGFGLIEDEETKSQRISNIVPQSPAEMSGLQEGDKVLMIDKYDINKLSYKKALSKIKKSKKKLRLKILRREGGGVLERVPEGEGTSEEVVVQQCEEGLERVPEGVPEGVRVPESECLDDGIVKENEEVIVEEREEILEGVPEYSARDCEVRAKEGGTFGFTLVMNEDKHLIANVIANSPAADAGVREGDIVVQVNDVNVEKMEHEEVVELIKGREGSVSLLVVDECAYQYFFDRKLTISSECVEHVTNFG</sequence>
<dbReference type="RefSeq" id="XP_029655844.1">
    <property type="nucleotide sequence ID" value="XM_029799984.1"/>
</dbReference>
<dbReference type="AlphaFoldDB" id="A0A6P7TU78"/>
<dbReference type="KEGG" id="osn:115229663"/>
<dbReference type="SMART" id="SM00228">
    <property type="entry name" value="PDZ"/>
    <property type="match status" value="2"/>
</dbReference>
<dbReference type="GO" id="GO:0043495">
    <property type="term" value="F:protein-membrane adaptor activity"/>
    <property type="evidence" value="ECO:0007669"/>
    <property type="project" value="TreeGrafter"/>
</dbReference>
<evidence type="ECO:0000313" key="4">
    <source>
        <dbReference type="RefSeq" id="XP_029655843.1"/>
    </source>
</evidence>
<feature type="domain" description="PDZ" evidence="2">
    <location>
        <begin position="161"/>
        <end position="240"/>
    </location>
</feature>
<dbReference type="Proteomes" id="UP000515154">
    <property type="component" value="Unplaced"/>
</dbReference>
<dbReference type="PROSITE" id="PS50106">
    <property type="entry name" value="PDZ"/>
    <property type="match status" value="2"/>
</dbReference>
<dbReference type="InterPro" id="IPR036034">
    <property type="entry name" value="PDZ_sf"/>
</dbReference>
<feature type="domain" description="PDZ" evidence="2">
    <location>
        <begin position="5"/>
        <end position="85"/>
    </location>
</feature>
<dbReference type="Gene3D" id="2.30.42.10">
    <property type="match status" value="2"/>
</dbReference>
<dbReference type="RefSeq" id="XP_029655843.1">
    <property type="nucleotide sequence ID" value="XM_029799983.1"/>
</dbReference>
<dbReference type="KEGG" id="osn:115229662"/>
<evidence type="ECO:0000259" key="2">
    <source>
        <dbReference type="PROSITE" id="PS50106"/>
    </source>
</evidence>
<organism evidence="3 5">
    <name type="scientific">Octopus sinensis</name>
    <name type="common">East Asian common octopus</name>
    <dbReference type="NCBI Taxonomy" id="2607531"/>
    <lineage>
        <taxon>Eukaryota</taxon>
        <taxon>Metazoa</taxon>
        <taxon>Spiralia</taxon>
        <taxon>Lophotrochozoa</taxon>
        <taxon>Mollusca</taxon>
        <taxon>Cephalopoda</taxon>
        <taxon>Coleoidea</taxon>
        <taxon>Octopodiformes</taxon>
        <taxon>Octopoda</taxon>
        <taxon>Incirrata</taxon>
        <taxon>Octopodidae</taxon>
        <taxon>Octopus</taxon>
    </lineage>
</organism>
<dbReference type="InterPro" id="IPR001478">
    <property type="entry name" value="PDZ"/>
</dbReference>
<dbReference type="GO" id="GO:0016324">
    <property type="term" value="C:apical plasma membrane"/>
    <property type="evidence" value="ECO:0007669"/>
    <property type="project" value="TreeGrafter"/>
</dbReference>
<dbReference type="SUPFAM" id="SSF50156">
    <property type="entry name" value="PDZ domain-like"/>
    <property type="match status" value="2"/>
</dbReference>
<dbReference type="PANTHER" id="PTHR14191">
    <property type="entry name" value="PDZ DOMAIN CONTAINING PROTEIN"/>
    <property type="match status" value="1"/>
</dbReference>
<dbReference type="CDD" id="cd06768">
    <property type="entry name" value="PDZ_NHERF-like"/>
    <property type="match status" value="1"/>
</dbReference>
<dbReference type="InterPro" id="IPR051067">
    <property type="entry name" value="NHER"/>
</dbReference>
<keyword evidence="1" id="KW-0677">Repeat</keyword>